<protein>
    <submittedName>
        <fullName evidence="1">Uncharacterized protein</fullName>
    </submittedName>
</protein>
<organism evidence="1 3">
    <name type="scientific">Pseudomonas gingeri</name>
    <dbReference type="NCBI Taxonomy" id="117681"/>
    <lineage>
        <taxon>Bacteria</taxon>
        <taxon>Pseudomonadati</taxon>
        <taxon>Pseudomonadota</taxon>
        <taxon>Gammaproteobacteria</taxon>
        <taxon>Pseudomonadales</taxon>
        <taxon>Pseudomonadaceae</taxon>
        <taxon>Pseudomonas</taxon>
    </lineage>
</organism>
<evidence type="ECO:0000313" key="3">
    <source>
        <dbReference type="Proteomes" id="UP000517547"/>
    </source>
</evidence>
<dbReference type="EMBL" id="JACAQE010000013">
    <property type="protein sequence ID" value="NWC18262.1"/>
    <property type="molecule type" value="Genomic_DNA"/>
</dbReference>
<evidence type="ECO:0000313" key="2">
    <source>
        <dbReference type="EMBL" id="NWC37209.1"/>
    </source>
</evidence>
<name>A0A7Y7Y825_9PSED</name>
<proteinExistence type="predicted"/>
<dbReference type="Proteomes" id="UP000520592">
    <property type="component" value="Unassembled WGS sequence"/>
</dbReference>
<dbReference type="Gene3D" id="6.20.450.20">
    <property type="match status" value="1"/>
</dbReference>
<gene>
    <name evidence="1" type="ORF">HX845_31725</name>
    <name evidence="2" type="ORF">HX876_33165</name>
</gene>
<dbReference type="AlphaFoldDB" id="A0A7Y7Y825"/>
<dbReference type="EMBL" id="JACAQD010000057">
    <property type="protein sequence ID" value="NWC37209.1"/>
    <property type="molecule type" value="Genomic_DNA"/>
</dbReference>
<dbReference type="Proteomes" id="UP000517547">
    <property type="component" value="Unassembled WGS sequence"/>
</dbReference>
<comment type="caution">
    <text evidence="1">The sequence shown here is derived from an EMBL/GenBank/DDBJ whole genome shotgun (WGS) entry which is preliminary data.</text>
</comment>
<evidence type="ECO:0000313" key="1">
    <source>
        <dbReference type="EMBL" id="NWC18262.1"/>
    </source>
</evidence>
<sequence>MSEATVVIRVDDELKTAFASAAKAADRTASQLLRDFMRDFVRQQGEQVEYDTWLRQKVEVARSAARAGHSKSGEEVEAYFAQRRAESLRKADEAGR</sequence>
<accession>A0A7Y7Y825</accession>
<evidence type="ECO:0000313" key="4">
    <source>
        <dbReference type="Proteomes" id="UP000520592"/>
    </source>
</evidence>
<dbReference type="RefSeq" id="WP_017123867.1">
    <property type="nucleotide sequence ID" value="NZ_JACAPB010000033.1"/>
</dbReference>
<reference evidence="3 4" key="1">
    <citation type="submission" date="2020-04" db="EMBL/GenBank/DDBJ databases">
        <title>Molecular characterization of pseudomonads from Agaricus bisporus reveal novel blotch 2 pathogens in Western Europe.</title>
        <authorList>
            <person name="Taparia T."/>
            <person name="Krijger M."/>
            <person name="Haynes E."/>
            <person name="Elpinstone J.G."/>
            <person name="Noble R."/>
            <person name="Van Der Wolf J."/>
        </authorList>
    </citation>
    <scope>NUCLEOTIDE SEQUENCE [LARGE SCALE GENOMIC DNA]</scope>
    <source>
        <strain evidence="2 4">IPO3737</strain>
        <strain evidence="1 3">IPO3738</strain>
    </source>
</reference>